<accession>W9HJ66</accession>
<protein>
    <submittedName>
        <fullName evidence="1">Uncharacterized protein</fullName>
    </submittedName>
</protein>
<evidence type="ECO:0000313" key="2">
    <source>
        <dbReference type="Proteomes" id="UP000030753"/>
    </source>
</evidence>
<dbReference type="HOGENOM" id="CLU_1518818_0_0_1"/>
<name>W9HJ66_FUSOX</name>
<dbReference type="Proteomes" id="UP000030753">
    <property type="component" value="Unassembled WGS sequence"/>
</dbReference>
<proteinExistence type="predicted"/>
<organism evidence="1 2">
    <name type="scientific">Fusarium oxysporum NRRL 32931</name>
    <dbReference type="NCBI Taxonomy" id="660029"/>
    <lineage>
        <taxon>Eukaryota</taxon>
        <taxon>Fungi</taxon>
        <taxon>Dikarya</taxon>
        <taxon>Ascomycota</taxon>
        <taxon>Pezizomycotina</taxon>
        <taxon>Sordariomycetes</taxon>
        <taxon>Hypocreomycetidae</taxon>
        <taxon>Hypocreales</taxon>
        <taxon>Nectriaceae</taxon>
        <taxon>Fusarium</taxon>
        <taxon>Fusarium oxysporum species complex</taxon>
    </lineage>
</organism>
<dbReference type="EMBL" id="JH717849">
    <property type="protein sequence ID" value="EWY80954.1"/>
    <property type="molecule type" value="Genomic_DNA"/>
</dbReference>
<sequence>MVNLKDNQGQDIKSGPDNWYKLALADGKGLFSIHRTEGGRAKKCFISAIDAGQGMVLRYQRYNGDGRPNQGWRIGDKDYLRCYPNNGFVGSIGVNVYAAGFRSLVKADGDVDIHGFRAEQLADTRVSLYAYDKGGKLCGLRVAGQTVTLDSDVFLVGLEYGFVKVSSAISKSNF</sequence>
<dbReference type="AlphaFoldDB" id="W9HJ66"/>
<evidence type="ECO:0000313" key="1">
    <source>
        <dbReference type="EMBL" id="EWY80954.1"/>
    </source>
</evidence>
<gene>
    <name evidence="1" type="ORF">FOYG_15247</name>
</gene>
<reference evidence="1 2" key="1">
    <citation type="submission" date="2011-06" db="EMBL/GenBank/DDBJ databases">
        <title>The Genome Sequence of Fusarium oxysporum FOSC 3-a.</title>
        <authorList>
            <consortium name="The Broad Institute Genome Sequencing Platform"/>
            <person name="Ma L.-J."/>
            <person name="Gale L.R."/>
            <person name="Schwartz D.C."/>
            <person name="Zhou S."/>
            <person name="Corby-Kistler H."/>
            <person name="Young S.K."/>
            <person name="Zeng Q."/>
            <person name="Gargeya S."/>
            <person name="Fitzgerald M."/>
            <person name="Haas B."/>
            <person name="Abouelleil A."/>
            <person name="Alvarado L."/>
            <person name="Arachchi H.M."/>
            <person name="Berlin A."/>
            <person name="Brown A."/>
            <person name="Chapman S.B."/>
            <person name="Chen Z."/>
            <person name="Dunbar C."/>
            <person name="Freedman E."/>
            <person name="Gearin G."/>
            <person name="Gellesch M."/>
            <person name="Goldberg J."/>
            <person name="Griggs A."/>
            <person name="Gujja S."/>
            <person name="Heiman D."/>
            <person name="Howarth C."/>
            <person name="Larson L."/>
            <person name="Lui A."/>
            <person name="MacDonald P.J.P."/>
            <person name="Mehta T."/>
            <person name="Montmayeur A."/>
            <person name="Murphy C."/>
            <person name="Neiman D."/>
            <person name="Pearson M."/>
            <person name="Priest M."/>
            <person name="Roberts A."/>
            <person name="Saif S."/>
            <person name="Shea T."/>
            <person name="Shenoy N."/>
            <person name="Sisk P."/>
            <person name="Stolte C."/>
            <person name="Sykes S."/>
            <person name="Wortman J."/>
            <person name="Nusbaum C."/>
            <person name="Birren B."/>
        </authorList>
    </citation>
    <scope>NUCLEOTIDE SEQUENCE [LARGE SCALE GENOMIC DNA]</scope>
    <source>
        <strain evidence="2">FOSC 3-a</strain>
    </source>
</reference>
<dbReference type="OrthoDB" id="5176693at2759"/>